<keyword evidence="3" id="KW-1185">Reference proteome</keyword>
<feature type="region of interest" description="Disordered" evidence="1">
    <location>
        <begin position="168"/>
        <end position="187"/>
    </location>
</feature>
<evidence type="ECO:0000256" key="1">
    <source>
        <dbReference type="SAM" id="MobiDB-lite"/>
    </source>
</evidence>
<dbReference type="EMBL" id="FXUL01000008">
    <property type="protein sequence ID" value="SMP62532.1"/>
    <property type="molecule type" value="Genomic_DNA"/>
</dbReference>
<comment type="caution">
    <text evidence="2">The sequence shown here is derived from an EMBL/GenBank/DDBJ whole genome shotgun (WGS) entry which is preliminary data.</text>
</comment>
<name>A0ABY1QCE3_9BURK</name>
<organism evidence="2 3">
    <name type="scientific">Noviherbaspirillum suwonense</name>
    <dbReference type="NCBI Taxonomy" id="1224511"/>
    <lineage>
        <taxon>Bacteria</taxon>
        <taxon>Pseudomonadati</taxon>
        <taxon>Pseudomonadota</taxon>
        <taxon>Betaproteobacteria</taxon>
        <taxon>Burkholderiales</taxon>
        <taxon>Oxalobacteraceae</taxon>
        <taxon>Noviherbaspirillum</taxon>
    </lineage>
</organism>
<proteinExistence type="predicted"/>
<reference evidence="2 3" key="1">
    <citation type="submission" date="2017-05" db="EMBL/GenBank/DDBJ databases">
        <authorList>
            <person name="Varghese N."/>
            <person name="Submissions S."/>
        </authorList>
    </citation>
    <scope>NUCLEOTIDE SEQUENCE [LARGE SCALE GENOMIC DNA]</scope>
    <source>
        <strain evidence="2 3">DSM 26001</strain>
    </source>
</reference>
<sequence length="187" mass="20187">MEHGFTLRVSSTVLTIMATRKIRAAAIATPALAGTLAPMRSATARSQTYTPEIGKACTFPLTNTIVEQQPIFKKIFPDKKGNLIRYLFAGKTTSNTFINEQTGAGITFEPNVGSITRGFVNDNGTIPFVAAVFKTIAWYPTDVPSGPPTTVCMGRVVSPVRANKAHAPDRHCLQGGSIGTDRRRAYQ</sequence>
<protein>
    <submittedName>
        <fullName evidence="2">Uncharacterized protein</fullName>
    </submittedName>
</protein>
<accession>A0ABY1QCE3</accession>
<dbReference type="RefSeq" id="WP_283442649.1">
    <property type="nucleotide sequence ID" value="NZ_FXUL01000008.1"/>
</dbReference>
<dbReference type="Proteomes" id="UP001158049">
    <property type="component" value="Unassembled WGS sequence"/>
</dbReference>
<evidence type="ECO:0000313" key="2">
    <source>
        <dbReference type="EMBL" id="SMP62532.1"/>
    </source>
</evidence>
<evidence type="ECO:0000313" key="3">
    <source>
        <dbReference type="Proteomes" id="UP001158049"/>
    </source>
</evidence>
<gene>
    <name evidence="2" type="ORF">SAMN06295970_108142</name>
</gene>